<dbReference type="EC" id="2.7.9.1" evidence="1"/>
<evidence type="ECO:0000313" key="1">
    <source>
        <dbReference type="EMBL" id="ABV76284.1"/>
    </source>
</evidence>
<protein>
    <submittedName>
        <fullName evidence="1">Pyruvate phosphate dikinase</fullName>
        <ecNumber evidence="1">2.7.9.1</ecNumber>
    </submittedName>
</protein>
<dbReference type="EMBL" id="CP000848">
    <property type="protein sequence ID" value="ABV76284.1"/>
    <property type="molecule type" value="Genomic_DNA"/>
</dbReference>
<reference evidence="2" key="1">
    <citation type="submission" date="2007-09" db="EMBL/GenBank/DDBJ databases">
        <title>Complete genome sequence of Rickettsia rickettsii.</title>
        <authorList>
            <person name="Madan A."/>
            <person name="Fahey J."/>
            <person name="Helton E."/>
            <person name="Ketteman M."/>
            <person name="Madan A."/>
            <person name="Rodrigues S."/>
            <person name="Sanchez A."/>
            <person name="Dasch G."/>
            <person name="Eremeeva M."/>
        </authorList>
    </citation>
    <scope>NUCLEOTIDE SEQUENCE [LARGE SCALE GENOMIC DNA]</scope>
    <source>
        <strain evidence="2">Sheila Smith</strain>
    </source>
</reference>
<dbReference type="KEGG" id="rri:A1G_03835"/>
<dbReference type="GO" id="GO:0016301">
    <property type="term" value="F:kinase activity"/>
    <property type="evidence" value="ECO:0007669"/>
    <property type="project" value="UniProtKB-KW"/>
</dbReference>
<evidence type="ECO:0000313" key="2">
    <source>
        <dbReference type="Proteomes" id="UP000006832"/>
    </source>
</evidence>
<dbReference type="AlphaFoldDB" id="A0A0H3AUT7"/>
<gene>
    <name evidence="1" type="ordered locus">A1G_03835</name>
</gene>
<name>A0A0H3AUT7_RICRS</name>
<keyword evidence="1" id="KW-0418">Kinase</keyword>
<keyword evidence="1" id="KW-0808">Transferase</keyword>
<dbReference type="GeneID" id="89363084"/>
<accession>A0A0H3AUT7</accession>
<dbReference type="HOGENOM" id="CLU_3332345_0_0_5"/>
<dbReference type="GO" id="GO:0050242">
    <property type="term" value="F:pyruvate, phosphate dikinase activity"/>
    <property type="evidence" value="ECO:0007669"/>
    <property type="project" value="UniProtKB-EC"/>
</dbReference>
<dbReference type="Proteomes" id="UP000006832">
    <property type="component" value="Chromosome"/>
</dbReference>
<sequence length="41" mass="4715">MLIVMGIAKVNFVLKYLAKKDENPKMLNIGIMIILICKYCK</sequence>
<proteinExistence type="predicted"/>
<organism evidence="1 2">
    <name type="scientific">Rickettsia rickettsii (strain Sheila Smith)</name>
    <dbReference type="NCBI Taxonomy" id="392021"/>
    <lineage>
        <taxon>Bacteria</taxon>
        <taxon>Pseudomonadati</taxon>
        <taxon>Pseudomonadota</taxon>
        <taxon>Alphaproteobacteria</taxon>
        <taxon>Rickettsiales</taxon>
        <taxon>Rickettsiaceae</taxon>
        <taxon>Rickettsieae</taxon>
        <taxon>Rickettsia</taxon>
        <taxon>spotted fever group</taxon>
    </lineage>
</organism>
<keyword evidence="1" id="KW-0670">Pyruvate</keyword>
<dbReference type="RefSeq" id="WP_012150863.1">
    <property type="nucleotide sequence ID" value="NC_009882.1"/>
</dbReference>